<proteinExistence type="predicted"/>
<organism evidence="1 2">
    <name type="scientific">Plectus sambesii</name>
    <dbReference type="NCBI Taxonomy" id="2011161"/>
    <lineage>
        <taxon>Eukaryota</taxon>
        <taxon>Metazoa</taxon>
        <taxon>Ecdysozoa</taxon>
        <taxon>Nematoda</taxon>
        <taxon>Chromadorea</taxon>
        <taxon>Plectida</taxon>
        <taxon>Plectina</taxon>
        <taxon>Plectoidea</taxon>
        <taxon>Plectidae</taxon>
        <taxon>Plectus</taxon>
    </lineage>
</organism>
<keyword evidence="1" id="KW-1185">Reference proteome</keyword>
<dbReference type="Proteomes" id="UP000887566">
    <property type="component" value="Unplaced"/>
</dbReference>
<dbReference type="AlphaFoldDB" id="A0A914WJ36"/>
<protein>
    <submittedName>
        <fullName evidence="2">Uncharacterized protein</fullName>
    </submittedName>
</protein>
<dbReference type="WBParaSite" id="PSAMB.scaffold430size51594.g5660.t1">
    <property type="protein sequence ID" value="PSAMB.scaffold430size51594.g5660.t1"/>
    <property type="gene ID" value="PSAMB.scaffold430size51594.g5660"/>
</dbReference>
<reference evidence="2" key="1">
    <citation type="submission" date="2022-11" db="UniProtKB">
        <authorList>
            <consortium name="WormBaseParasite"/>
        </authorList>
    </citation>
    <scope>IDENTIFICATION</scope>
</reference>
<name>A0A914WJ36_9BILA</name>
<accession>A0A914WJ36</accession>
<evidence type="ECO:0000313" key="1">
    <source>
        <dbReference type="Proteomes" id="UP000887566"/>
    </source>
</evidence>
<evidence type="ECO:0000313" key="2">
    <source>
        <dbReference type="WBParaSite" id="PSAMB.scaffold430size51594.g5660.t1"/>
    </source>
</evidence>
<sequence length="200" mass="22144">MDSEIASTKEQMRELAGKSRTMTTIDDIRDRQNRSLHSAISEGFNSRDYETDMPASHRVTLDDVVHLPSKAHNALADGFERIAHAMDMPDRNCVSLDEVMLHQNRVLHNEDGFQSEDYMKHQKPFGSVGQVLFAIKLALPGRVWAELDYLLALSAVATTQPNTADHELFSLLVPVATGSVPAADAVINSDRESMSQTPVV</sequence>